<dbReference type="AlphaFoldDB" id="A0A2T4TWP1"/>
<proteinExistence type="predicted"/>
<keyword evidence="2" id="KW-1185">Reference proteome</keyword>
<evidence type="ECO:0000313" key="2">
    <source>
        <dbReference type="Proteomes" id="UP000241436"/>
    </source>
</evidence>
<dbReference type="EMBL" id="NVQC01000023">
    <property type="protein sequence ID" value="PTL35517.1"/>
    <property type="molecule type" value="Genomic_DNA"/>
</dbReference>
<name>A0A2T4TWP1_9BACT</name>
<comment type="caution">
    <text evidence="1">The sequence shown here is derived from an EMBL/GenBank/DDBJ whole genome shotgun (WGS) entry which is preliminary data.</text>
</comment>
<protein>
    <recommendedName>
        <fullName evidence="3">Preprotein translocase subunit SecA</fullName>
    </recommendedName>
</protein>
<dbReference type="SUPFAM" id="SSF103642">
    <property type="entry name" value="Sec-C motif"/>
    <property type="match status" value="1"/>
</dbReference>
<evidence type="ECO:0008006" key="3">
    <source>
        <dbReference type="Google" id="ProtNLM"/>
    </source>
</evidence>
<dbReference type="Pfam" id="PF02810">
    <property type="entry name" value="SEC-C"/>
    <property type="match status" value="1"/>
</dbReference>
<accession>A0A2T4TWP1</accession>
<gene>
    <name evidence="1" type="ORF">CLG94_09620</name>
</gene>
<evidence type="ECO:0000313" key="1">
    <source>
        <dbReference type="EMBL" id="PTL35517.1"/>
    </source>
</evidence>
<reference evidence="1 2" key="1">
    <citation type="submission" date="2017-09" db="EMBL/GenBank/DDBJ databases">
        <title>Bloom of a denitrifying methanotroph, Candidatus Methylomirabilis limnetica, in a deep stratified lake.</title>
        <authorList>
            <person name="Graf J.S."/>
            <person name="Marchant H.K."/>
            <person name="Tienken D."/>
            <person name="Hach P.F."/>
            <person name="Brand A."/>
            <person name="Schubert C.J."/>
            <person name="Kuypers M.M."/>
            <person name="Milucka J."/>
        </authorList>
    </citation>
    <scope>NUCLEOTIDE SEQUENCE [LARGE SCALE GENOMIC DNA]</scope>
    <source>
        <strain evidence="1 2">Zug</strain>
    </source>
</reference>
<sequence length="808" mass="92093">MGKKSSRKKGRTKWIRPTPDEVVSRGPLSIARYGRSVLLSNQSTPEEHREFLRRAADANRRIHEELAEKVGNLQDLIHKYDAVLLLHRAAYVLLPLFLKYRSENEFGPEESFSLPGVEYLQYLIARTEANTTGAEPTEEEWEAVWSLTLDVLRLTQQYLFTRRTEATPPSEIDDLRFHLDTARLAIRVQRYPFFLRDYWKDSLFPYEPWIKKLYGISVEDLMHGLQALEEYQKTGVLGRYADAMSATNALMERLREKGYAVDSDATEENMERTRQAVASPEFADAHTEAQEKARLTFTPAIFDITDLTSLPRSLLSTLSVRPGEAVLRDPTLTKHDDLSPLSDSLWHFKPFLQVGDRFYSFYHSGFEDRIAEIIEGDLLSKRAGDGTMMAKKHSDHIEKVSKELLSSVLRPDFVFEQVYYPNPDRPGDLTELDIMLGVDDLLFLVEVKSGGLSGAASRGAPKSLASDLSDLIIAGQRQSERAERYIKSQPETVFYDESGKNVVHRLRIADYRRVFRVVVTREFLGWVGAKIAVLSILDPGLSKSFPWHISIDDLRIVAELFIGKDLQFVHFLEQRLQASSETVMSQHDEIEHVALYQKLNQYHELPIRGMDHMSFDPSYMKHIDFYFAARYAGESPRVPEQNLPPKMSGFLEALSTSRLPGRFEVASILFSMGQEGRDEFEANLVALEGRRSASRQPSLHLPFSSNSIGLSVTHASENNFNEELVRCAARMRQGGSTRWLVVQLKNQSTYLIRKIRIITPSTFSEAELSRGRSHIEQQVIHATSSRKIGRNEHCPCGSGRKYKACHGR</sequence>
<dbReference type="RefSeq" id="WP_107563030.1">
    <property type="nucleotide sequence ID" value="NZ_NVQC01000023.1"/>
</dbReference>
<dbReference type="OrthoDB" id="21421at2"/>
<dbReference type="Gene3D" id="3.10.450.50">
    <property type="match status" value="1"/>
</dbReference>
<dbReference type="Proteomes" id="UP000241436">
    <property type="component" value="Unassembled WGS sequence"/>
</dbReference>
<reference evidence="2" key="2">
    <citation type="journal article" date="2018" name="Environ. Microbiol.">
        <title>Bloom of a denitrifying methanotroph, 'Candidatus Methylomirabilis limnetica', in a deep stratified lake.</title>
        <authorList>
            <person name="Graf J.S."/>
            <person name="Mayr M.J."/>
            <person name="Marchant H.K."/>
            <person name="Tienken D."/>
            <person name="Hach P.F."/>
            <person name="Brand A."/>
            <person name="Schubert C.J."/>
            <person name="Kuypers M.M."/>
            <person name="Milucka J."/>
        </authorList>
    </citation>
    <scope>NUCLEOTIDE SEQUENCE [LARGE SCALE GENOMIC DNA]</scope>
    <source>
        <strain evidence="2">Zug</strain>
    </source>
</reference>
<dbReference type="InterPro" id="IPR004027">
    <property type="entry name" value="SEC_C_motif"/>
</dbReference>
<organism evidence="1 2">
    <name type="scientific">Candidatus Methylomirabilis limnetica</name>
    <dbReference type="NCBI Taxonomy" id="2033718"/>
    <lineage>
        <taxon>Bacteria</taxon>
        <taxon>Candidatus Methylomirabilota</taxon>
        <taxon>Candidatus Methylomirabilia</taxon>
        <taxon>Candidatus Methylomirabilales</taxon>
        <taxon>Candidatus Methylomirabilaceae</taxon>
        <taxon>Candidatus Methylomirabilis</taxon>
    </lineage>
</organism>